<name>H2J1P1_RAHAC</name>
<protein>
    <submittedName>
        <fullName evidence="1">Uncharacterized protein</fullName>
    </submittedName>
</protein>
<reference evidence="2" key="2">
    <citation type="submission" date="2012-01" db="EMBL/GenBank/DDBJ databases">
        <title>Complete sequence of plasmid 1 of Rahnella aquatilis CIP 78.65.</title>
        <authorList>
            <person name="Lucas S."/>
            <person name="Han J."/>
            <person name="Lapidus A."/>
            <person name="Cheng J.-F."/>
            <person name="Goodwin L."/>
            <person name="Pitluck S."/>
            <person name="Peters L."/>
            <person name="Ovchinnikova G."/>
            <person name="Held B."/>
            <person name="Detter J.C."/>
            <person name="Han C."/>
            <person name="Tapia R."/>
            <person name="Land M."/>
            <person name="Hauser L."/>
            <person name="Kyrpides N."/>
            <person name="Ivanova N."/>
            <person name="Pagani I."/>
            <person name="Sobecky P."/>
            <person name="Martinez R."/>
            <person name="Woyke T."/>
        </authorList>
    </citation>
    <scope>NUCLEOTIDE SEQUENCE [LARGE SCALE GENOMIC DNA]</scope>
    <source>
        <strain evidence="2">ATCC 33071 / DSM 4594 / JCM 1683 / NBRC 105701 / NCIMB 13365 / CIP 78.65</strain>
        <plasmid evidence="2">pRahaq201</plasmid>
    </source>
</reference>
<gene>
    <name evidence="1" type="ordered locus">Rahaq2_4765</name>
</gene>
<keyword evidence="2" id="KW-1185">Reference proteome</keyword>
<geneLocation type="plasmid" evidence="1 2">
    <name>pRahaq201</name>
</geneLocation>
<organism evidence="1 2">
    <name type="scientific">Rahnella aquatilis (strain ATCC 33071 / DSM 4594 / JCM 1683 / NBRC 105701 / NCIMB 13365 / CIP 78.65)</name>
    <dbReference type="NCBI Taxonomy" id="745277"/>
    <lineage>
        <taxon>Bacteria</taxon>
        <taxon>Pseudomonadati</taxon>
        <taxon>Pseudomonadota</taxon>
        <taxon>Gammaproteobacteria</taxon>
        <taxon>Enterobacterales</taxon>
        <taxon>Yersiniaceae</taxon>
        <taxon>Rahnella</taxon>
    </lineage>
</organism>
<evidence type="ECO:0000313" key="2">
    <source>
        <dbReference type="Proteomes" id="UP000009010"/>
    </source>
</evidence>
<reference evidence="1 2" key="1">
    <citation type="journal article" date="2012" name="J. Bacteriol.">
        <title>Complete Genome Sequence of Rahnella aquatilis CIP 78.65.</title>
        <authorList>
            <person name="Martinez R.J."/>
            <person name="Bruce D."/>
            <person name="Detter C."/>
            <person name="Goodwin L.A."/>
            <person name="Han J."/>
            <person name="Han C.S."/>
            <person name="Held B."/>
            <person name="Land M.L."/>
            <person name="Mikhailova N."/>
            <person name="Nolan M."/>
            <person name="Pennacchio L."/>
            <person name="Pitluck S."/>
            <person name="Tapia R."/>
            <person name="Woyke T."/>
            <person name="Sobecky P.A."/>
        </authorList>
    </citation>
    <scope>NUCLEOTIDE SEQUENCE [LARGE SCALE GENOMIC DNA]</scope>
    <source>
        <strain evidence="2">ATCC 33071 / DSM 4594 / JCM 1683 / NBRC 105701 / NCIMB 13365 / CIP 78.65</strain>
        <plasmid evidence="1">pRahaq201</plasmid>
    </source>
</reference>
<dbReference type="HOGENOM" id="CLU_3366835_0_0_6"/>
<dbReference type="Proteomes" id="UP000009010">
    <property type="component" value="Plasmid pRahaq201"/>
</dbReference>
<sequence length="35" mass="3894">MKEDVNGLIALRKVNGSLFNWPVTLSIKTPPQVAR</sequence>
<dbReference type="EMBL" id="CP003245">
    <property type="protein sequence ID" value="AEX54488.1"/>
    <property type="molecule type" value="Genomic_DNA"/>
</dbReference>
<dbReference type="AlphaFoldDB" id="H2J1P1"/>
<keyword evidence="1" id="KW-0614">Plasmid</keyword>
<accession>H2J1P1</accession>
<proteinExistence type="predicted"/>
<evidence type="ECO:0000313" key="1">
    <source>
        <dbReference type="EMBL" id="AEX54488.1"/>
    </source>
</evidence>
<dbReference type="KEGG" id="raq:Rahaq2_4765"/>